<protein>
    <submittedName>
        <fullName evidence="2">Uncharacterized protein</fullName>
    </submittedName>
</protein>
<accession>A0A6A5FCD0</accession>
<feature type="region of interest" description="Disordered" evidence="1">
    <location>
        <begin position="58"/>
        <end position="81"/>
    </location>
</feature>
<proteinExistence type="predicted"/>
<feature type="compositionally biased region" description="Low complexity" evidence="1">
    <location>
        <begin position="58"/>
        <end position="69"/>
    </location>
</feature>
<organism evidence="2 3">
    <name type="scientific">Perca fluviatilis</name>
    <name type="common">European perch</name>
    <dbReference type="NCBI Taxonomy" id="8168"/>
    <lineage>
        <taxon>Eukaryota</taxon>
        <taxon>Metazoa</taxon>
        <taxon>Chordata</taxon>
        <taxon>Craniata</taxon>
        <taxon>Vertebrata</taxon>
        <taxon>Euteleostomi</taxon>
        <taxon>Actinopterygii</taxon>
        <taxon>Neopterygii</taxon>
        <taxon>Teleostei</taxon>
        <taxon>Neoteleostei</taxon>
        <taxon>Acanthomorphata</taxon>
        <taxon>Eupercaria</taxon>
        <taxon>Perciformes</taxon>
        <taxon>Percoidei</taxon>
        <taxon>Percidae</taxon>
        <taxon>Percinae</taxon>
        <taxon>Perca</taxon>
    </lineage>
</organism>
<comment type="caution">
    <text evidence="2">The sequence shown here is derived from an EMBL/GenBank/DDBJ whole genome shotgun (WGS) entry which is preliminary data.</text>
</comment>
<gene>
    <name evidence="2" type="ORF">PFLUV_G00054030</name>
</gene>
<evidence type="ECO:0000256" key="1">
    <source>
        <dbReference type="SAM" id="MobiDB-lite"/>
    </source>
</evidence>
<evidence type="ECO:0000313" key="3">
    <source>
        <dbReference type="Proteomes" id="UP000465112"/>
    </source>
</evidence>
<keyword evidence="3" id="KW-1185">Reference proteome</keyword>
<name>A0A6A5FCD0_PERFL</name>
<dbReference type="Proteomes" id="UP000465112">
    <property type="component" value="Chromosome 5"/>
</dbReference>
<evidence type="ECO:0000313" key="2">
    <source>
        <dbReference type="EMBL" id="KAF1390048.1"/>
    </source>
</evidence>
<dbReference type="EMBL" id="VHII01000005">
    <property type="protein sequence ID" value="KAF1390048.1"/>
    <property type="molecule type" value="Genomic_DNA"/>
</dbReference>
<dbReference type="AlphaFoldDB" id="A0A6A5FCD0"/>
<reference evidence="2 3" key="1">
    <citation type="submission" date="2019-06" db="EMBL/GenBank/DDBJ databases">
        <title>A chromosome-scale genome assembly of the European perch, Perca fluviatilis.</title>
        <authorList>
            <person name="Roques C."/>
            <person name="Zahm M."/>
            <person name="Cabau C."/>
            <person name="Klopp C."/>
            <person name="Bouchez O."/>
            <person name="Donnadieu C."/>
            <person name="Kuhl H."/>
            <person name="Gislard M."/>
            <person name="Guendouz S."/>
            <person name="Journot L."/>
            <person name="Haffray P."/>
            <person name="Bestin A."/>
            <person name="Morvezen R."/>
            <person name="Feron R."/>
            <person name="Wen M."/>
            <person name="Jouanno E."/>
            <person name="Herpin A."/>
            <person name="Schartl M."/>
            <person name="Postlethwait J."/>
            <person name="Schaerlinger B."/>
            <person name="Chardard D."/>
            <person name="Lecocq T."/>
            <person name="Poncet C."/>
            <person name="Jaffrelo L."/>
            <person name="Lampietro C."/>
            <person name="Guiguen Y."/>
        </authorList>
    </citation>
    <scope>NUCLEOTIDE SEQUENCE [LARGE SCALE GENOMIC DNA]</scope>
    <source>
        <tissue evidence="2">Blood</tissue>
    </source>
</reference>
<sequence>MTETQRDHRRSLALSLRPLTSVTYRRYVVSVETTAGVQLTAMMELCLVDVRELQQQAASSSSRSAAAAHTARRGDDEEEALNVSSASGCSLIKYRFSLVGGHGVAAPGVLLSLRVLQCLLSLKEAQS</sequence>